<comment type="caution">
    <text evidence="1">The sequence shown here is derived from an EMBL/GenBank/DDBJ whole genome shotgun (WGS) entry which is preliminary data.</text>
</comment>
<dbReference type="RefSeq" id="WP_390265085.1">
    <property type="nucleotide sequence ID" value="NZ_JBHUGH010000034.1"/>
</dbReference>
<reference evidence="2" key="1">
    <citation type="journal article" date="2019" name="Int. J. Syst. Evol. Microbiol.">
        <title>The Global Catalogue of Microorganisms (GCM) 10K type strain sequencing project: providing services to taxonomists for standard genome sequencing and annotation.</title>
        <authorList>
            <consortium name="The Broad Institute Genomics Platform"/>
            <consortium name="The Broad Institute Genome Sequencing Center for Infectious Disease"/>
            <person name="Wu L."/>
            <person name="Ma J."/>
        </authorList>
    </citation>
    <scope>NUCLEOTIDE SEQUENCE [LARGE SCALE GENOMIC DNA]</scope>
    <source>
        <strain evidence="2">CGMCC 4.7242</strain>
    </source>
</reference>
<sequence>MPTLVRPNRKNLLDLVQDERTTPGWVYARNGDIVQVPAGVPRRSFSFRHKRVGLLRERAYTNLLTRAIARTNNIRTAGGGPTGLAVSDPQLNRPVCNLFPGVRAYANSTTEWHGVIFNDAPTPVLAGQPYAVTLVFRFGTANSPRLAMRQQGAGSGQGRVFRINRDGSFGTIGGFMPTGTVANLEATPMDDMETWRVQFIYTPDADEDINIQFGPGAVGTDVIVCGAQIVPGTYHPVFIPNDGSIINKLGDLPFVPVGDWLPLVDYSLLFDFVHNRVGDQQAAILTGYAPVTSTNFSFFVVFSGVIQFRTQIDGDSGSSSGNAGTLVKGQRSVVAARCSDNTRRAYLNGGTGTAPGSGPFPRGLEKIYLGGNNNAGNALDGHVFKFIAWTPKANGEGVPTPASNNELAYLSMLENWP</sequence>
<dbReference type="EMBL" id="JBHUGH010000034">
    <property type="protein sequence ID" value="MFD1914102.1"/>
    <property type="molecule type" value="Genomic_DNA"/>
</dbReference>
<proteinExistence type="predicted"/>
<evidence type="ECO:0000313" key="1">
    <source>
        <dbReference type="EMBL" id="MFD1914102.1"/>
    </source>
</evidence>
<keyword evidence="2" id="KW-1185">Reference proteome</keyword>
<name>A0ABW4S985_9RHOB</name>
<accession>A0ABW4S985</accession>
<organism evidence="1 2">
    <name type="scientific">Halodurantibacterium flavum</name>
    <dbReference type="NCBI Taxonomy" id="1382802"/>
    <lineage>
        <taxon>Bacteria</taxon>
        <taxon>Pseudomonadati</taxon>
        <taxon>Pseudomonadota</taxon>
        <taxon>Alphaproteobacteria</taxon>
        <taxon>Rhodobacterales</taxon>
        <taxon>Paracoccaceae</taxon>
        <taxon>Halodurantibacterium</taxon>
    </lineage>
</organism>
<protein>
    <recommendedName>
        <fullName evidence="3">Minor tail protein</fullName>
    </recommendedName>
</protein>
<gene>
    <name evidence="1" type="ORF">ACFSGJ_18015</name>
</gene>
<evidence type="ECO:0008006" key="3">
    <source>
        <dbReference type="Google" id="ProtNLM"/>
    </source>
</evidence>
<dbReference type="Proteomes" id="UP001597353">
    <property type="component" value="Unassembled WGS sequence"/>
</dbReference>
<evidence type="ECO:0000313" key="2">
    <source>
        <dbReference type="Proteomes" id="UP001597353"/>
    </source>
</evidence>